<proteinExistence type="predicted"/>
<dbReference type="InterPro" id="IPR001584">
    <property type="entry name" value="Integrase_cat-core"/>
</dbReference>
<sequence length="727" mass="82055">MLSNNQVVESIFSDAPFEYPARILWMNRASDVVTLFTLHEPYKAPWSMRLSECEAMLAAEKLRMVTMRLPAFMLQSDEELSPAAKATRERGWNLIRPLLEGDDRYQIYFPGKFGAIVKAYAETVGKNKKSIFRLLYRYWTYGMSPNAFIGKFANSGALGVAREFVNGKKPGRPPKYLGEVVENSSKILTDEDKELVRIGYSLFKDNDVKHITDAYHKMLNHFYRAEIPSPDGSAGGQPLKYLDQIPTLNQFSYWGKKVFDEMDVRRGRKGETKWAMDHRALIGNAYHDLRGPCHRFEIDATIADVYLVSRFNRNWIIGRPVVYVVIDVTSRMIVGVHVGLEGPSWNIARHALFNAFTDKVSYCAQFGIAINPADWPCEHLPWELVADRGEMLSGAAESGIVSGLYINLDILPPFRADWKGTVERSFRTLHDLTQIKWQAGGIKTREKERGQRDYRLDATLDLYEFTRIIIKSVLHWNHHSRDPDRLSKVMIEQGVEPTPIAIWNWAAENNLIEANVRSREEVYLHLLPLQRGSVQAGGIFFKGMFYTNALDPSGKRSARARANGREAIDVWHEPLADYVWIKDASGEFVKCPLRGTEAKCKGMRVEEVEDMLAITGAVSPDTKYADLSSRVDLDEFIESTVATAVAEKEQVKVPMPKSAILKDIHDKRSIERDAERLRALAQAPGGELPMAPQAALPAQVTTQEYAGARGAEVISLLSRVGRGGVKK</sequence>
<dbReference type="GO" id="GO:0015074">
    <property type="term" value="P:DNA integration"/>
    <property type="evidence" value="ECO:0007669"/>
    <property type="project" value="InterPro"/>
</dbReference>
<dbReference type="AlphaFoldDB" id="A0A1I4UEX6"/>
<feature type="domain" description="Integrase catalytic" evidence="1">
    <location>
        <begin position="288"/>
        <end position="507"/>
    </location>
</feature>
<dbReference type="Gene3D" id="3.30.420.10">
    <property type="entry name" value="Ribonuclease H-like superfamily/Ribonuclease H"/>
    <property type="match status" value="1"/>
</dbReference>
<dbReference type="STRING" id="758825.SAMN02982985_05614"/>
<dbReference type="SUPFAM" id="SSF53098">
    <property type="entry name" value="Ribonuclease H-like"/>
    <property type="match status" value="1"/>
</dbReference>
<dbReference type="InterPro" id="IPR012337">
    <property type="entry name" value="RNaseH-like_sf"/>
</dbReference>
<evidence type="ECO:0000259" key="1">
    <source>
        <dbReference type="PROSITE" id="PS50994"/>
    </source>
</evidence>
<protein>
    <submittedName>
        <fullName evidence="2">Integrase core domain-containing protein</fullName>
    </submittedName>
</protein>
<organism evidence="2 3">
    <name type="scientific">Rugamonas rubra</name>
    <dbReference type="NCBI Taxonomy" id="758825"/>
    <lineage>
        <taxon>Bacteria</taxon>
        <taxon>Pseudomonadati</taxon>
        <taxon>Pseudomonadota</taxon>
        <taxon>Betaproteobacteria</taxon>
        <taxon>Burkholderiales</taxon>
        <taxon>Oxalobacteraceae</taxon>
        <taxon>Telluria group</taxon>
        <taxon>Rugamonas</taxon>
    </lineage>
</organism>
<evidence type="ECO:0000313" key="2">
    <source>
        <dbReference type="EMBL" id="SFM87263.1"/>
    </source>
</evidence>
<reference evidence="2 3" key="1">
    <citation type="submission" date="2016-10" db="EMBL/GenBank/DDBJ databases">
        <authorList>
            <person name="de Groot N.N."/>
        </authorList>
    </citation>
    <scope>NUCLEOTIDE SEQUENCE [LARGE SCALE GENOMIC DNA]</scope>
    <source>
        <strain evidence="2 3">ATCC 43154</strain>
    </source>
</reference>
<dbReference type="GO" id="GO:0003676">
    <property type="term" value="F:nucleic acid binding"/>
    <property type="evidence" value="ECO:0007669"/>
    <property type="project" value="InterPro"/>
</dbReference>
<evidence type="ECO:0000313" key="3">
    <source>
        <dbReference type="Proteomes" id="UP000199470"/>
    </source>
</evidence>
<gene>
    <name evidence="2" type="ORF">SAMN02982985_05614</name>
</gene>
<dbReference type="Proteomes" id="UP000199470">
    <property type="component" value="Unassembled WGS sequence"/>
</dbReference>
<dbReference type="OrthoDB" id="5439087at2"/>
<accession>A0A1I4UEX6</accession>
<dbReference type="EMBL" id="FOTW01000041">
    <property type="protein sequence ID" value="SFM87263.1"/>
    <property type="molecule type" value="Genomic_DNA"/>
</dbReference>
<keyword evidence="3" id="KW-1185">Reference proteome</keyword>
<name>A0A1I4UEX6_9BURK</name>
<dbReference type="InterPro" id="IPR036397">
    <property type="entry name" value="RNaseH_sf"/>
</dbReference>
<dbReference type="PROSITE" id="PS50994">
    <property type="entry name" value="INTEGRASE"/>
    <property type="match status" value="1"/>
</dbReference>
<dbReference type="RefSeq" id="WP_093391032.1">
    <property type="nucleotide sequence ID" value="NZ_FOTW01000041.1"/>
</dbReference>